<protein>
    <submittedName>
        <fullName evidence="2">Uncharacterized protein</fullName>
    </submittedName>
</protein>
<dbReference type="RefSeq" id="WP_274264782.1">
    <property type="nucleotide sequence ID" value="NZ_JAQZCI010000003.1"/>
</dbReference>
<dbReference type="EMBL" id="JAQZCI010000003">
    <property type="protein sequence ID" value="MDD7963099.1"/>
    <property type="molecule type" value="Genomic_DNA"/>
</dbReference>
<evidence type="ECO:0000256" key="1">
    <source>
        <dbReference type="SAM" id="MobiDB-lite"/>
    </source>
</evidence>
<evidence type="ECO:0000313" key="3">
    <source>
        <dbReference type="Proteomes" id="UP001218170"/>
    </source>
</evidence>
<reference evidence="2 3" key="1">
    <citation type="submission" date="2023-02" db="EMBL/GenBank/DDBJ databases">
        <title>Study of novel species of the Microbacterium genus.</title>
        <authorList>
            <person name="Arroyo-Herrera I."/>
            <person name="Roman-Ponce B."/>
            <person name="Vasquez-Murrieta M.S."/>
        </authorList>
    </citation>
    <scope>NUCLEOTIDE SEQUENCE [LARGE SCALE GENOMIC DNA]</scope>
    <source>
        <strain evidence="2 3">NE1TT3</strain>
    </source>
</reference>
<proteinExistence type="predicted"/>
<gene>
    <name evidence="2" type="ORF">PUW80_12155</name>
</gene>
<comment type="caution">
    <text evidence="2">The sequence shown here is derived from an EMBL/GenBank/DDBJ whole genome shotgun (WGS) entry which is preliminary data.</text>
</comment>
<feature type="compositionally biased region" description="Polar residues" evidence="1">
    <location>
        <begin position="193"/>
        <end position="209"/>
    </location>
</feature>
<dbReference type="Proteomes" id="UP001218170">
    <property type="component" value="Unassembled WGS sequence"/>
</dbReference>
<feature type="region of interest" description="Disordered" evidence="1">
    <location>
        <begin position="187"/>
        <end position="209"/>
    </location>
</feature>
<sequence>MGNRAVITTPGANVGIYLHWNGGRDSVAAFLRYAELAGLPPLTADGGGYAQLLTVLVNFVRNDGLTVALVTFDSRRRAEDFDSDNGVYLVSGHEIVGRIAAPRIEQDTHELNTMLRAVDEAQPEADRLGGYLDAIERPTDSLTVGERVWVRDHFSRSARFTLRTVIGHGTGAFVNGAGRLGVPYVDRFDNQDNSKNPNSYISTPTARVA</sequence>
<name>A0ABT5SJW4_9MICO</name>
<organism evidence="2 3">
    <name type="scientific">Microbacterium thalli</name>
    <dbReference type="NCBI Taxonomy" id="3027921"/>
    <lineage>
        <taxon>Bacteria</taxon>
        <taxon>Bacillati</taxon>
        <taxon>Actinomycetota</taxon>
        <taxon>Actinomycetes</taxon>
        <taxon>Micrococcales</taxon>
        <taxon>Microbacteriaceae</taxon>
        <taxon>Microbacterium</taxon>
    </lineage>
</organism>
<keyword evidence="3" id="KW-1185">Reference proteome</keyword>
<evidence type="ECO:0000313" key="2">
    <source>
        <dbReference type="EMBL" id="MDD7963099.1"/>
    </source>
</evidence>
<accession>A0ABT5SJW4</accession>